<accession>A0A830C1K8</accession>
<sequence>MEDFARRLNSDWPERIQQLLFLGQERRPIWLTTNGNGSLRRLTSMCNLCFLLLLYLVFHVTFSCEYCTLSFY</sequence>
<comment type="caution">
    <text evidence="2">The sequence shown here is derived from an EMBL/GenBank/DDBJ whole genome shotgun (WGS) entry which is preliminary data.</text>
</comment>
<keyword evidence="3" id="KW-1185">Reference proteome</keyword>
<keyword evidence="1" id="KW-0472">Membrane</keyword>
<evidence type="ECO:0000256" key="1">
    <source>
        <dbReference type="SAM" id="Phobius"/>
    </source>
</evidence>
<feature type="transmembrane region" description="Helical" evidence="1">
    <location>
        <begin position="48"/>
        <end position="71"/>
    </location>
</feature>
<evidence type="ECO:0000313" key="2">
    <source>
        <dbReference type="EMBL" id="GFP92996.1"/>
    </source>
</evidence>
<proteinExistence type="predicted"/>
<gene>
    <name evidence="2" type="ORF">PHJA_001443900</name>
</gene>
<dbReference type="Proteomes" id="UP000653305">
    <property type="component" value="Unassembled WGS sequence"/>
</dbReference>
<dbReference type="AlphaFoldDB" id="A0A830C1K8"/>
<dbReference type="EMBL" id="BMAC01000299">
    <property type="protein sequence ID" value="GFP92996.1"/>
    <property type="molecule type" value="Genomic_DNA"/>
</dbReference>
<protein>
    <submittedName>
        <fullName evidence="2">Skp1-like protein 21</fullName>
    </submittedName>
</protein>
<keyword evidence="1" id="KW-0812">Transmembrane</keyword>
<dbReference type="OrthoDB" id="1747349at2759"/>
<keyword evidence="1" id="KW-1133">Transmembrane helix</keyword>
<reference evidence="2" key="1">
    <citation type="submission" date="2020-07" db="EMBL/GenBank/DDBJ databases">
        <title>Ethylene signaling mediates host invasion by parasitic plants.</title>
        <authorList>
            <person name="Yoshida S."/>
        </authorList>
    </citation>
    <scope>NUCLEOTIDE SEQUENCE</scope>
    <source>
        <strain evidence="2">Okayama</strain>
    </source>
</reference>
<evidence type="ECO:0000313" key="3">
    <source>
        <dbReference type="Proteomes" id="UP000653305"/>
    </source>
</evidence>
<organism evidence="2 3">
    <name type="scientific">Phtheirospermum japonicum</name>
    <dbReference type="NCBI Taxonomy" id="374723"/>
    <lineage>
        <taxon>Eukaryota</taxon>
        <taxon>Viridiplantae</taxon>
        <taxon>Streptophyta</taxon>
        <taxon>Embryophyta</taxon>
        <taxon>Tracheophyta</taxon>
        <taxon>Spermatophyta</taxon>
        <taxon>Magnoliopsida</taxon>
        <taxon>eudicotyledons</taxon>
        <taxon>Gunneridae</taxon>
        <taxon>Pentapetalae</taxon>
        <taxon>asterids</taxon>
        <taxon>lamiids</taxon>
        <taxon>Lamiales</taxon>
        <taxon>Orobanchaceae</taxon>
        <taxon>Orobanchaceae incertae sedis</taxon>
        <taxon>Phtheirospermum</taxon>
    </lineage>
</organism>
<name>A0A830C1K8_9LAMI</name>